<proteinExistence type="predicted"/>
<dbReference type="OrthoDB" id="1797187at2"/>
<protein>
    <submittedName>
        <fullName evidence="2">Uncharacterized protein</fullName>
    </submittedName>
</protein>
<keyword evidence="1" id="KW-0472">Membrane</keyword>
<name>A0A2U3L3P2_9FIRM</name>
<evidence type="ECO:0000313" key="3">
    <source>
        <dbReference type="Proteomes" id="UP000238916"/>
    </source>
</evidence>
<organism evidence="2 3">
    <name type="scientific">Candidatus Desulfosporosinus infrequens</name>
    <dbReference type="NCBI Taxonomy" id="2043169"/>
    <lineage>
        <taxon>Bacteria</taxon>
        <taxon>Bacillati</taxon>
        <taxon>Bacillota</taxon>
        <taxon>Clostridia</taxon>
        <taxon>Eubacteriales</taxon>
        <taxon>Desulfitobacteriaceae</taxon>
        <taxon>Desulfosporosinus</taxon>
    </lineage>
</organism>
<evidence type="ECO:0000313" key="2">
    <source>
        <dbReference type="EMBL" id="SPF46521.1"/>
    </source>
</evidence>
<reference evidence="3" key="1">
    <citation type="submission" date="2018-02" db="EMBL/GenBank/DDBJ databases">
        <authorList>
            <person name="Hausmann B."/>
        </authorList>
    </citation>
    <scope>NUCLEOTIDE SEQUENCE [LARGE SCALE GENOMIC DNA]</scope>
    <source>
        <strain evidence="3">Peat soil MAG SbF1</strain>
    </source>
</reference>
<feature type="transmembrane region" description="Helical" evidence="1">
    <location>
        <begin position="51"/>
        <end position="68"/>
    </location>
</feature>
<keyword evidence="1" id="KW-1133">Transmembrane helix</keyword>
<dbReference type="AlphaFoldDB" id="A0A2U3L3P2"/>
<accession>A0A2U3L3P2</accession>
<gene>
    <name evidence="2" type="ORF">SBF1_3610005</name>
</gene>
<dbReference type="Proteomes" id="UP000238916">
    <property type="component" value="Unassembled WGS sequence"/>
</dbReference>
<keyword evidence="1" id="KW-0812">Transmembrane</keyword>
<evidence type="ECO:0000256" key="1">
    <source>
        <dbReference type="SAM" id="Phobius"/>
    </source>
</evidence>
<sequence length="178" mass="20211">MEMHELDNQIKRALLCKTNEIEPSEEAFTLILAGLEKKQAHRTFKTSYKHYIITLLCALSVIFGITLTRSVDVKSSGMELINSVKTAIILDKSNIVFEKNADEVIKQTAISDNIQLAKADTSKNVGVSVFLLQTFAGCFLFNQVNDLELYLRFLIIGRMTLTQSWYNNKFRHGQVPSY</sequence>
<dbReference type="EMBL" id="OMOF01000292">
    <property type="protein sequence ID" value="SPF46521.1"/>
    <property type="molecule type" value="Genomic_DNA"/>
</dbReference>